<dbReference type="PROSITE" id="PS50836">
    <property type="entry name" value="DOMON"/>
    <property type="match status" value="1"/>
</dbReference>
<name>A0A158QRN7_HAEPC</name>
<keyword evidence="4" id="KW-1185">Reference proteome</keyword>
<organism evidence="5">
    <name type="scientific">Haemonchus placei</name>
    <name type="common">Barber's pole worm</name>
    <dbReference type="NCBI Taxonomy" id="6290"/>
    <lineage>
        <taxon>Eukaryota</taxon>
        <taxon>Metazoa</taxon>
        <taxon>Ecdysozoa</taxon>
        <taxon>Nematoda</taxon>
        <taxon>Chromadorea</taxon>
        <taxon>Rhabditida</taxon>
        <taxon>Rhabditina</taxon>
        <taxon>Rhabditomorpha</taxon>
        <taxon>Strongyloidea</taxon>
        <taxon>Trichostrongylidae</taxon>
        <taxon>Haemonchus</taxon>
    </lineage>
</organism>
<evidence type="ECO:0000313" key="3">
    <source>
        <dbReference type="EMBL" id="VDO67085.1"/>
    </source>
</evidence>
<dbReference type="PANTHER" id="PTHR36516">
    <property type="entry name" value="PROTEIN CBG04168-RELATED"/>
    <property type="match status" value="1"/>
</dbReference>
<protein>
    <submittedName>
        <fullName evidence="5">DOMON domain-containing protein</fullName>
    </submittedName>
</protein>
<reference evidence="3 4" key="2">
    <citation type="submission" date="2018-11" db="EMBL/GenBank/DDBJ databases">
        <authorList>
            <consortium name="Pathogen Informatics"/>
        </authorList>
    </citation>
    <scope>NUCLEOTIDE SEQUENCE [LARGE SCALE GENOMIC DNA]</scope>
    <source>
        <strain evidence="3 4">MHpl1</strain>
    </source>
</reference>
<keyword evidence="1" id="KW-0732">Signal</keyword>
<sequence>MKSAFLLAVLVPTVVAQCSFKKENLVSIFKVKGNTVWVEFINKNITNGHWTGIAFGENMRNLEIVVAKIIGNEASLVTGSTFTYGGVMLDPMPYVEEKLLSYKNNQLKFGFTRPWGKNGPREHSLKECQKWHMNSILLLTLLVPTVAAQCYFKKDNIVSIWKVKGNTLWVEFINKNITDGHWTGIAFGENMYKLEIVVAKIMNNEASLVTGHTYSYGGVKEDPMPSVEEKLLRYNSNVLKFGFTRPLGKNGPREHSLKECQKWHFMKEGDIVAGDLFSHKRATDSMNVCLKDCMWHVI</sequence>
<dbReference type="Pfam" id="PF03351">
    <property type="entry name" value="DOMON"/>
    <property type="match status" value="1"/>
</dbReference>
<dbReference type="EMBL" id="UZAF01020161">
    <property type="protein sequence ID" value="VDO67085.1"/>
    <property type="molecule type" value="Genomic_DNA"/>
</dbReference>
<dbReference type="AlphaFoldDB" id="A0A158QRN7"/>
<feature type="chain" id="PRO_5043135583" evidence="1">
    <location>
        <begin position="17"/>
        <end position="298"/>
    </location>
</feature>
<dbReference type="OrthoDB" id="5852222at2759"/>
<proteinExistence type="predicted"/>
<dbReference type="WBParaSite" id="HPLM_0001782101-mRNA-1">
    <property type="protein sequence ID" value="HPLM_0001782101-mRNA-1"/>
    <property type="gene ID" value="HPLM_0001782101"/>
</dbReference>
<feature type="domain" description="DOMON" evidence="2">
    <location>
        <begin position="155"/>
        <end position="269"/>
    </location>
</feature>
<evidence type="ECO:0000313" key="5">
    <source>
        <dbReference type="WBParaSite" id="HPLM_0001782101-mRNA-1"/>
    </source>
</evidence>
<dbReference type="Proteomes" id="UP000268014">
    <property type="component" value="Unassembled WGS sequence"/>
</dbReference>
<feature type="signal peptide" evidence="1">
    <location>
        <begin position="1"/>
        <end position="16"/>
    </location>
</feature>
<dbReference type="PANTHER" id="PTHR36516:SF1">
    <property type="entry name" value="DOMON DOMAIN-CONTAINING PROTEIN"/>
    <property type="match status" value="1"/>
</dbReference>
<evidence type="ECO:0000259" key="2">
    <source>
        <dbReference type="PROSITE" id="PS50836"/>
    </source>
</evidence>
<dbReference type="STRING" id="6290.A0A158QRN7"/>
<dbReference type="InterPro" id="IPR005018">
    <property type="entry name" value="DOMON_domain"/>
</dbReference>
<accession>A0A158QRN7</accession>
<evidence type="ECO:0000313" key="4">
    <source>
        <dbReference type="Proteomes" id="UP000268014"/>
    </source>
</evidence>
<evidence type="ECO:0000256" key="1">
    <source>
        <dbReference type="SAM" id="SignalP"/>
    </source>
</evidence>
<gene>
    <name evidence="3" type="ORF">HPLM_LOCUS17813</name>
</gene>
<reference evidence="5" key="1">
    <citation type="submission" date="2016-04" db="UniProtKB">
        <authorList>
            <consortium name="WormBaseParasite"/>
        </authorList>
    </citation>
    <scope>IDENTIFICATION</scope>
</reference>